<accession>A0ABV8PY33</accession>
<gene>
    <name evidence="2" type="ORF">ACFOW1_09600</name>
</gene>
<dbReference type="Proteomes" id="UP001595906">
    <property type="component" value="Unassembled WGS sequence"/>
</dbReference>
<comment type="caution">
    <text evidence="2">The sequence shown here is derived from an EMBL/GenBank/DDBJ whole genome shotgun (WGS) entry which is preliminary data.</text>
</comment>
<keyword evidence="3" id="KW-1185">Reference proteome</keyword>
<name>A0ABV8PY33_9BACT</name>
<evidence type="ECO:0000259" key="1">
    <source>
        <dbReference type="Pfam" id="PF18798"/>
    </source>
</evidence>
<dbReference type="RefSeq" id="WP_379013887.1">
    <property type="nucleotide sequence ID" value="NZ_JBHSDC010000018.1"/>
</dbReference>
<feature type="domain" description="Large polyvalent protein-associated" evidence="1">
    <location>
        <begin position="16"/>
        <end position="115"/>
    </location>
</feature>
<organism evidence="2 3">
    <name type="scientific">Parasediminibacterium paludis</name>
    <dbReference type="NCBI Taxonomy" id="908966"/>
    <lineage>
        <taxon>Bacteria</taxon>
        <taxon>Pseudomonadati</taxon>
        <taxon>Bacteroidota</taxon>
        <taxon>Chitinophagia</taxon>
        <taxon>Chitinophagales</taxon>
        <taxon>Chitinophagaceae</taxon>
        <taxon>Parasediminibacterium</taxon>
    </lineage>
</organism>
<proteinExistence type="predicted"/>
<evidence type="ECO:0000313" key="2">
    <source>
        <dbReference type="EMBL" id="MFC4232145.1"/>
    </source>
</evidence>
<protein>
    <recommendedName>
        <fullName evidence="1">Large polyvalent protein-associated domain-containing protein</fullName>
    </recommendedName>
</protein>
<dbReference type="EMBL" id="JBHSDC010000018">
    <property type="protein sequence ID" value="MFC4232145.1"/>
    <property type="molecule type" value="Genomic_DNA"/>
</dbReference>
<dbReference type="InterPro" id="IPR040824">
    <property type="entry name" value="LPD3"/>
</dbReference>
<reference evidence="3" key="1">
    <citation type="journal article" date="2019" name="Int. J. Syst. Evol. Microbiol.">
        <title>The Global Catalogue of Microorganisms (GCM) 10K type strain sequencing project: providing services to taxonomists for standard genome sequencing and annotation.</title>
        <authorList>
            <consortium name="The Broad Institute Genomics Platform"/>
            <consortium name="The Broad Institute Genome Sequencing Center for Infectious Disease"/>
            <person name="Wu L."/>
            <person name="Ma J."/>
        </authorList>
    </citation>
    <scope>NUCLEOTIDE SEQUENCE [LARGE SCALE GENOMIC DNA]</scope>
    <source>
        <strain evidence="3">CECT 8010</strain>
    </source>
</reference>
<evidence type="ECO:0000313" key="3">
    <source>
        <dbReference type="Proteomes" id="UP001595906"/>
    </source>
</evidence>
<dbReference type="Pfam" id="PF18798">
    <property type="entry name" value="LPD3"/>
    <property type="match status" value="1"/>
</dbReference>
<sequence>MAILSLSTIDIPHGLDERKSFLIKYFKDNIQGKSIINIDTGLSIKFGRNSRMKTAERHNSKETTVVIMNIIVVLQNATYNNFGDPKPKHLLKYPSLKKFVNFKCKVRIDGKVKDYRISCMILQGNKVQYDLHESSLEYATNSGKK</sequence>